<dbReference type="Proteomes" id="UP001596142">
    <property type="component" value="Unassembled WGS sequence"/>
</dbReference>
<reference evidence="2" key="1">
    <citation type="journal article" date="2019" name="Int. J. Syst. Evol. Microbiol.">
        <title>The Global Catalogue of Microorganisms (GCM) 10K type strain sequencing project: providing services to taxonomists for standard genome sequencing and annotation.</title>
        <authorList>
            <consortium name="The Broad Institute Genomics Platform"/>
            <consortium name="The Broad Institute Genome Sequencing Center for Infectious Disease"/>
            <person name="Wu L."/>
            <person name="Ma J."/>
        </authorList>
    </citation>
    <scope>NUCLEOTIDE SEQUENCE [LARGE SCALE GENOMIC DNA]</scope>
    <source>
        <strain evidence="2">CECT 7184</strain>
    </source>
</reference>
<dbReference type="EMBL" id="JBHSOZ010000004">
    <property type="protein sequence ID" value="MFC5713235.1"/>
    <property type="molecule type" value="Genomic_DNA"/>
</dbReference>
<gene>
    <name evidence="1" type="ORF">ACFPU1_10595</name>
</gene>
<accession>A0ABW0YLC1</accession>
<protein>
    <submittedName>
        <fullName evidence="1">VLRF1 family aeRF1-type release factor</fullName>
    </submittedName>
</protein>
<dbReference type="RefSeq" id="WP_385940831.1">
    <property type="nucleotide sequence ID" value="NZ_JBHSOZ010000004.1"/>
</dbReference>
<proteinExistence type="predicted"/>
<keyword evidence="2" id="KW-1185">Reference proteome</keyword>
<dbReference type="InterPro" id="IPR040983">
    <property type="entry name" value="Bact_RF_family5"/>
</dbReference>
<dbReference type="Pfam" id="PF18846">
    <property type="entry name" value="baeRF_family5"/>
    <property type="match status" value="1"/>
</dbReference>
<sequence>MALAEELLKYKEKKDDHGVLSVYLNTDFGEGTQHNGEWKIRLKNGMKRLQEYVEKSGSDEELKAFKNISKKVHEHILSQQTDMQKGIVVFASADGGFWEETKVQVSLESEFHWEKSPVVEPLEKLESTYPPAGLLLIQQRDVILIDSAMGEIRDEVKYSWEFETEDWREYKGNASSDRLASGSTQVDEFQHRFEENRLRWYKQLGPIIDKQVKNRNLKGVYLIGNKEYVKDLEQHLNKEILDVIPKNLYSKPAHEILNEVYGESVR</sequence>
<organism evidence="1 2">
    <name type="scientific">Thalassorhabdus alkalitolerans</name>
    <dbReference type="NCBI Taxonomy" id="2282697"/>
    <lineage>
        <taxon>Bacteria</taxon>
        <taxon>Bacillati</taxon>
        <taxon>Bacillota</taxon>
        <taxon>Bacilli</taxon>
        <taxon>Bacillales</taxon>
        <taxon>Bacillaceae</taxon>
        <taxon>Thalassorhabdus</taxon>
    </lineage>
</organism>
<comment type="caution">
    <text evidence="1">The sequence shown here is derived from an EMBL/GenBank/DDBJ whole genome shotgun (WGS) entry which is preliminary data.</text>
</comment>
<evidence type="ECO:0000313" key="1">
    <source>
        <dbReference type="EMBL" id="MFC5713235.1"/>
    </source>
</evidence>
<evidence type="ECO:0000313" key="2">
    <source>
        <dbReference type="Proteomes" id="UP001596142"/>
    </source>
</evidence>
<name>A0ABW0YLC1_9BACI</name>